<keyword evidence="2" id="KW-1185">Reference proteome</keyword>
<comment type="caution">
    <text evidence="1">The sequence shown here is derived from an EMBL/GenBank/DDBJ whole genome shotgun (WGS) entry which is preliminary data.</text>
</comment>
<name>A0ABT7UYB9_9LACO</name>
<reference evidence="2" key="1">
    <citation type="submission" date="2023-06" db="EMBL/GenBank/DDBJ databases">
        <title>Identification and characterization of horizontal gene transfer across gut microbiota members of farm animals based on homology search.</title>
        <authorList>
            <person name="Zeman M."/>
            <person name="Kubasova T."/>
            <person name="Jahodarova E."/>
            <person name="Nykrynova M."/>
            <person name="Rychlik I."/>
        </authorList>
    </citation>
    <scope>NUCLEOTIDE SEQUENCE [LARGE SCALE GENOMIC DNA]</scope>
    <source>
        <strain evidence="2">161_Gplus</strain>
    </source>
</reference>
<evidence type="ECO:0000313" key="1">
    <source>
        <dbReference type="EMBL" id="MDM8266027.1"/>
    </source>
</evidence>
<dbReference type="EMBL" id="JAUDDW010000005">
    <property type="protein sequence ID" value="MDM8266027.1"/>
    <property type="molecule type" value="Genomic_DNA"/>
</dbReference>
<proteinExistence type="predicted"/>
<dbReference type="Proteomes" id="UP001529343">
    <property type="component" value="Unassembled WGS sequence"/>
</dbReference>
<dbReference type="NCBIfam" id="TIGR01784">
    <property type="entry name" value="T_den_put_tspse"/>
    <property type="match status" value="1"/>
</dbReference>
<sequence>MERISIQEDFVFGSVMSNKHLCQHLIQIILPELRINRIEFPTLQKAVQENIISRGVRFDVYTKDQNGVVYEIDMQVRHIRGLSQWVRYYQGRIDGDMLRHGQPYAKLRQSYVIFICPFDPYDKGLHKYEFRNYCRQDKSLAMGDGRTAIFLNAKGTVNDVDQDLRNFLEYVDNKDVKDDHYVDELRDYINVLSKDTEWRKEYMDNKTHMMFHDEDIRAEGRKEGRAEGQTLAIKKTVAMLKPMDIPETEIAKKIQQTFDLSDQEAADIINTK</sequence>
<organism evidence="1 2">
    <name type="scientific">Limosilactobacillus pontis</name>
    <dbReference type="NCBI Taxonomy" id="35787"/>
    <lineage>
        <taxon>Bacteria</taxon>
        <taxon>Bacillati</taxon>
        <taxon>Bacillota</taxon>
        <taxon>Bacilli</taxon>
        <taxon>Lactobacillales</taxon>
        <taxon>Lactobacillaceae</taxon>
        <taxon>Limosilactobacillus</taxon>
    </lineage>
</organism>
<accession>A0ABT7UYB9</accession>
<protein>
    <submittedName>
        <fullName evidence="1">Rpn family recombination-promoting nuclease/putative transposase</fullName>
    </submittedName>
</protein>
<gene>
    <name evidence="1" type="ORF">QUW44_02415</name>
</gene>
<evidence type="ECO:0000313" key="2">
    <source>
        <dbReference type="Proteomes" id="UP001529343"/>
    </source>
</evidence>
<dbReference type="RefSeq" id="WP_289585792.1">
    <property type="nucleotide sequence ID" value="NZ_JAUDDW010000005.1"/>
</dbReference>
<dbReference type="InterPro" id="IPR010106">
    <property type="entry name" value="RpnA"/>
</dbReference>
<reference evidence="1 2" key="2">
    <citation type="submission" date="2023-06" db="EMBL/GenBank/DDBJ databases">
        <authorList>
            <person name="Zeman M."/>
            <person name="Kubasova T."/>
            <person name="Jahodarova E."/>
            <person name="Nykrynova M."/>
            <person name="Rychlik I."/>
        </authorList>
    </citation>
    <scope>NUCLEOTIDE SEQUENCE [LARGE SCALE GENOMIC DNA]</scope>
    <source>
        <strain evidence="1 2">161_Gplus</strain>
    </source>
</reference>
<dbReference type="Pfam" id="PF12784">
    <property type="entry name" value="PDDEXK_2"/>
    <property type="match status" value="1"/>
</dbReference>